<organism evidence="2 3">
    <name type="scientific">Crinalium epipsammum PCC 9333</name>
    <dbReference type="NCBI Taxonomy" id="1173022"/>
    <lineage>
        <taxon>Bacteria</taxon>
        <taxon>Bacillati</taxon>
        <taxon>Cyanobacteriota</taxon>
        <taxon>Cyanophyceae</taxon>
        <taxon>Gomontiellales</taxon>
        <taxon>Gomontiellaceae</taxon>
        <taxon>Crinalium</taxon>
    </lineage>
</organism>
<feature type="region of interest" description="Disordered" evidence="1">
    <location>
        <begin position="1"/>
        <end position="30"/>
    </location>
</feature>
<gene>
    <name evidence="2" type="ORF">Cri9333_4778</name>
</gene>
<dbReference type="EMBL" id="CP003622">
    <property type="protein sequence ID" value="AFZ15551.1"/>
    <property type="molecule type" value="Genomic_DNA"/>
</dbReference>
<protein>
    <submittedName>
        <fullName evidence="2">Uncharacterized protein</fullName>
    </submittedName>
</protein>
<accession>K9W5V0</accession>
<proteinExistence type="predicted"/>
<name>K9W5V0_9CYAN</name>
<evidence type="ECO:0000313" key="2">
    <source>
        <dbReference type="EMBL" id="AFZ15551.1"/>
    </source>
</evidence>
<sequence>MKGQLPAAQAWPPPAGNCLPPSQKGDTLIMPNSDIVIATPQKLRGVQ</sequence>
<feature type="compositionally biased region" description="Low complexity" evidence="1">
    <location>
        <begin position="1"/>
        <end position="10"/>
    </location>
</feature>
<geneLocation type="plasmid" evidence="2 3">
    <name>pCRI9333.02</name>
</geneLocation>
<reference evidence="2 3" key="1">
    <citation type="submission" date="2012-06" db="EMBL/GenBank/DDBJ databases">
        <title>Finished plasmid 2 of genome of Crinalium epipsammum PCC 9333.</title>
        <authorList>
            <consortium name="US DOE Joint Genome Institute"/>
            <person name="Gugger M."/>
            <person name="Coursin T."/>
            <person name="Rippka R."/>
            <person name="Tandeau De Marsac N."/>
            <person name="Huntemann M."/>
            <person name="Wei C.-L."/>
            <person name="Han J."/>
            <person name="Detter J.C."/>
            <person name="Han C."/>
            <person name="Tapia R."/>
            <person name="Davenport K."/>
            <person name="Daligault H."/>
            <person name="Erkkila T."/>
            <person name="Gu W."/>
            <person name="Munk A.C.C."/>
            <person name="Teshima H."/>
            <person name="Xu Y."/>
            <person name="Chain P."/>
            <person name="Chen A."/>
            <person name="Krypides N."/>
            <person name="Mavromatis K."/>
            <person name="Markowitz V."/>
            <person name="Szeto E."/>
            <person name="Ivanova N."/>
            <person name="Mikhailova N."/>
            <person name="Ovchinnikova G."/>
            <person name="Pagani I."/>
            <person name="Pati A."/>
            <person name="Goodwin L."/>
            <person name="Peters L."/>
            <person name="Pitluck S."/>
            <person name="Woyke T."/>
            <person name="Kerfeld C."/>
        </authorList>
    </citation>
    <scope>NUCLEOTIDE SEQUENCE [LARGE SCALE GENOMIC DNA]</scope>
    <source>
        <strain evidence="2 3">PCC 9333</strain>
        <plasmid evidence="3">Plasmid pCRI9333.02</plasmid>
    </source>
</reference>
<keyword evidence="2" id="KW-0614">Plasmid</keyword>
<dbReference type="HOGENOM" id="CLU_3167033_0_0_3"/>
<evidence type="ECO:0000256" key="1">
    <source>
        <dbReference type="SAM" id="MobiDB-lite"/>
    </source>
</evidence>
<dbReference type="Proteomes" id="UP000010472">
    <property type="component" value="Plasmid pCRI9333.02"/>
</dbReference>
<evidence type="ECO:0000313" key="3">
    <source>
        <dbReference type="Proteomes" id="UP000010472"/>
    </source>
</evidence>
<dbReference type="AlphaFoldDB" id="K9W5V0"/>
<dbReference type="KEGG" id="cep:Cri9333_4778"/>
<keyword evidence="3" id="KW-1185">Reference proteome</keyword>